<evidence type="ECO:0000313" key="1">
    <source>
        <dbReference type="EMBL" id="ATJ02912.1"/>
    </source>
</evidence>
<reference evidence="1" key="1">
    <citation type="journal article" date="2017" name="Mitochondrial DNA Part B Resour">
        <title>Characterization of the complete plastid genome of Porphyridium purpureum strain CCMP1328.</title>
        <authorList>
            <person name="Bi G."/>
        </authorList>
    </citation>
    <scope>NUCLEOTIDE SEQUENCE</scope>
</reference>
<protein>
    <submittedName>
        <fullName evidence="1">Uncharacterized protein</fullName>
    </submittedName>
</protein>
<dbReference type="AlphaFoldDB" id="A0A343KP14"/>
<gene>
    <name evidence="1" type="primary">ORF93</name>
</gene>
<dbReference type="EMBL" id="MF401423">
    <property type="protein sequence ID" value="ATJ02912.1"/>
    <property type="molecule type" value="Genomic_DNA"/>
</dbReference>
<accession>A0A343KP14</accession>
<keyword evidence="1" id="KW-0934">Plastid</keyword>
<sequence length="93" mass="10904">MRLFVNSEYIIMRPKDKILVDSEIYRDYTVMSGMFKVTKIDTSNNCIDLMIIKFSDRIQLKSNNTYSYVLQALTQSKILGSYTKYNIQDIILS</sequence>
<proteinExistence type="predicted"/>
<organism evidence="1">
    <name type="scientific">Porphyridium purpureum</name>
    <name type="common">Red alga</name>
    <name type="synonym">Porphyridium cruentum</name>
    <dbReference type="NCBI Taxonomy" id="35688"/>
    <lineage>
        <taxon>Eukaryota</taxon>
        <taxon>Rhodophyta</taxon>
        <taxon>Bangiophyceae</taxon>
        <taxon>Porphyridiales</taxon>
        <taxon>Porphyridiaceae</taxon>
        <taxon>Porphyridium</taxon>
    </lineage>
</organism>
<geneLocation type="plastid" evidence="1"/>
<name>A0A343KP14_PORPP</name>